<gene>
    <name evidence="4" type="ORF">DOK76_01955</name>
</gene>
<dbReference type="RefSeq" id="WP_206964601.1">
    <property type="nucleotide sequence ID" value="NZ_JAFLVX010000006.1"/>
</dbReference>
<dbReference type="PANTHER" id="PTHR10357">
    <property type="entry name" value="ALPHA-AMYLASE FAMILY MEMBER"/>
    <property type="match status" value="1"/>
</dbReference>
<sequence>MKEAWWEKAVVYQVYPKSFKDTNGDGIGDLKGIIDSLDYIKDLGVNTLWLNPIFISPQIDNGYDISNYYAIDEIFGGLEDIETLIHEAHKRDIKILLDLVLNHTSDQHPWFQEALRGKANIYRDYYLWADEKADGVAPNNWESFFGGSVWEKEEKSNQYYFHLFAKKMPDLNWKNPEVKRAMVEIAKFWLDKGVDGFRLDAFIHMIKDDFNKDVPNVPAGEIAIAEEYYANLPEVKRYLSEFISEIKEVKPDCFILGEAASATPELADSYIREDLCQTVISFDHFAERIIEQDERIPKGLEKRTLDAPEMKQKLKKWQHSLSEGKLPTLYWNNHDMPRVVSRFGDDTQYRDKSAKALALSMYLLRGIPVILYGEEIGMKNLEIRDIELFQSPQATSQYIQLLENGLKKEQALRRIASVNKEASRGVMQWDASEFAGFSTKANWIGENREMFYNVAVESQDEMSVLAFYKQLIQLKSEDLFTFGEVIFLETTDNILAYKRQYNQEEALVLVNLTGEEVVAPAWLDSYSDWILKMDSEDVIGKTVAPYTYKLYIKKDEE</sequence>
<dbReference type="EMBL" id="JAFLVX010000006">
    <property type="protein sequence ID" value="MBO0475815.1"/>
    <property type="molecule type" value="Genomic_DNA"/>
</dbReference>
<dbReference type="Gene3D" id="3.20.20.80">
    <property type="entry name" value="Glycosidases"/>
    <property type="match status" value="1"/>
</dbReference>
<dbReference type="Pfam" id="PF00128">
    <property type="entry name" value="Alpha-amylase"/>
    <property type="match status" value="1"/>
</dbReference>
<comment type="similarity">
    <text evidence="1">Belongs to the glycosyl hydrolase 13 family.</text>
</comment>
<dbReference type="InterPro" id="IPR045857">
    <property type="entry name" value="O16G_dom_2"/>
</dbReference>
<dbReference type="Gene3D" id="2.60.40.1180">
    <property type="entry name" value="Golgi alpha-mannosidase II"/>
    <property type="match status" value="1"/>
</dbReference>
<dbReference type="CDD" id="cd11333">
    <property type="entry name" value="AmyAc_SI_OligoGlu_DGase"/>
    <property type="match status" value="1"/>
</dbReference>
<accession>A0ABS3HPZ0</accession>
<evidence type="ECO:0000313" key="4">
    <source>
        <dbReference type="EMBL" id="MBO0475815.1"/>
    </source>
</evidence>
<proteinExistence type="inferred from homology"/>
<keyword evidence="5" id="KW-1185">Reference proteome</keyword>
<dbReference type="SUPFAM" id="SSF51011">
    <property type="entry name" value="Glycosyl hydrolase domain"/>
    <property type="match status" value="1"/>
</dbReference>
<keyword evidence="2" id="KW-0378">Hydrolase</keyword>
<dbReference type="InterPro" id="IPR006047">
    <property type="entry name" value="GH13_cat_dom"/>
</dbReference>
<comment type="caution">
    <text evidence="4">The sequence shown here is derived from an EMBL/GenBank/DDBJ whole genome shotgun (WGS) entry which is preliminary data.</text>
</comment>
<dbReference type="Proteomes" id="UP000664857">
    <property type="component" value="Unassembled WGS sequence"/>
</dbReference>
<evidence type="ECO:0000313" key="5">
    <source>
        <dbReference type="Proteomes" id="UP000664857"/>
    </source>
</evidence>
<protein>
    <submittedName>
        <fullName evidence="4">Alpha-glucosidase</fullName>
    </submittedName>
</protein>
<name>A0ABS3HPZ0_9ENTE</name>
<dbReference type="SUPFAM" id="SSF51445">
    <property type="entry name" value="(Trans)glycosidases"/>
    <property type="match status" value="1"/>
</dbReference>
<evidence type="ECO:0000256" key="2">
    <source>
        <dbReference type="ARBA" id="ARBA00023295"/>
    </source>
</evidence>
<dbReference type="SMART" id="SM00642">
    <property type="entry name" value="Aamy"/>
    <property type="match status" value="1"/>
</dbReference>
<dbReference type="InterPro" id="IPR013780">
    <property type="entry name" value="Glyco_hydro_b"/>
</dbReference>
<dbReference type="InterPro" id="IPR017853">
    <property type="entry name" value="GH"/>
</dbReference>
<keyword evidence="2" id="KW-0326">Glycosidase</keyword>
<organism evidence="4 5">
    <name type="scientific">Candidatus Vagococcus giribetii</name>
    <dbReference type="NCBI Taxonomy" id="2230876"/>
    <lineage>
        <taxon>Bacteria</taxon>
        <taxon>Bacillati</taxon>
        <taxon>Bacillota</taxon>
        <taxon>Bacilli</taxon>
        <taxon>Lactobacillales</taxon>
        <taxon>Enterococcaceae</taxon>
        <taxon>Vagococcus</taxon>
    </lineage>
</organism>
<feature type="domain" description="Glycosyl hydrolase family 13 catalytic" evidence="3">
    <location>
        <begin position="13"/>
        <end position="424"/>
    </location>
</feature>
<dbReference type="PANTHER" id="PTHR10357:SF179">
    <property type="entry name" value="NEUTRAL AND BASIC AMINO ACID TRANSPORT PROTEIN RBAT"/>
    <property type="match status" value="1"/>
</dbReference>
<evidence type="ECO:0000259" key="3">
    <source>
        <dbReference type="SMART" id="SM00642"/>
    </source>
</evidence>
<dbReference type="Gene3D" id="3.90.400.10">
    <property type="entry name" value="Oligo-1,6-glucosidase, Domain 2"/>
    <property type="match status" value="1"/>
</dbReference>
<evidence type="ECO:0000256" key="1">
    <source>
        <dbReference type="ARBA" id="ARBA00008061"/>
    </source>
</evidence>
<reference evidence="4 5" key="1">
    <citation type="submission" date="2021-03" db="EMBL/GenBank/DDBJ databases">
        <title>Enterococcal diversity collection.</title>
        <authorList>
            <person name="Gilmore M.S."/>
            <person name="Schwartzman J."/>
            <person name="Van Tyne D."/>
            <person name="Martin M."/>
            <person name="Earl A.M."/>
            <person name="Manson A.L."/>
            <person name="Straub T."/>
            <person name="Salamzade R."/>
            <person name="Saavedra J."/>
            <person name="Lebreton F."/>
            <person name="Prichula J."/>
            <person name="Schaufler K."/>
            <person name="Gaca A."/>
            <person name="Sgardioli B."/>
            <person name="Wagenaar J."/>
            <person name="Strong T."/>
        </authorList>
    </citation>
    <scope>NUCLEOTIDE SEQUENCE [LARGE SCALE GENOMIC DNA]</scope>
    <source>
        <strain evidence="4 5">DIV0080</strain>
    </source>
</reference>